<reference evidence="1 2" key="1">
    <citation type="journal article" date="2011" name="Biochem. Biophys. Res. Commun.">
        <title>Increased number of Arginine-based salt bridges contributes to the thermotolerance of thermotolerant acetic acid bacteria, Acetobacter tropicalis SKU1100.</title>
        <authorList>
            <person name="Matsutani M."/>
            <person name="Hirakawa H."/>
            <person name="Nishikura M."/>
            <person name="Soemphol W."/>
            <person name="Ali I.A.I."/>
            <person name="Yakushi T."/>
            <person name="Matsushita K."/>
        </authorList>
    </citation>
    <scope>NUCLEOTIDE SEQUENCE [LARGE SCALE GENOMIC DNA]</scope>
    <source>
        <strain evidence="1 2">NBRC 101654</strain>
    </source>
</reference>
<accession>F7VJA9</accession>
<evidence type="ECO:0000313" key="1">
    <source>
        <dbReference type="EMBL" id="GAA10454.1"/>
    </source>
</evidence>
<comment type="caution">
    <text evidence="1">The sequence shown here is derived from an EMBL/GenBank/DDBJ whole genome shotgun (WGS) entry which is preliminary data.</text>
</comment>
<proteinExistence type="predicted"/>
<dbReference type="Proteomes" id="UP000004319">
    <property type="component" value="Unassembled WGS sequence"/>
</dbReference>
<name>F7VJA9_9PROT</name>
<organism evidence="1 2">
    <name type="scientific">Acetobacter tropicalis NBRC 101654</name>
    <dbReference type="NCBI Taxonomy" id="749388"/>
    <lineage>
        <taxon>Bacteria</taxon>
        <taxon>Pseudomonadati</taxon>
        <taxon>Pseudomonadota</taxon>
        <taxon>Alphaproteobacteria</taxon>
        <taxon>Acetobacterales</taxon>
        <taxon>Acetobacteraceae</taxon>
        <taxon>Acetobacter</taxon>
    </lineage>
</organism>
<gene>
    <name evidence="1" type="ORF">ATPR_3458</name>
</gene>
<sequence>MDAVVAFEEDTPLEIIKALMPDVLIKGADYKPEDVVGADVVTAAGGRLVLADLAQGHSTTSTIGRIRGA</sequence>
<dbReference type="Gene3D" id="3.40.50.620">
    <property type="entry name" value="HUPs"/>
    <property type="match status" value="1"/>
</dbReference>
<protein>
    <submittedName>
        <fullName evidence="1">ADP-heptose synthase</fullName>
    </submittedName>
</protein>
<evidence type="ECO:0000313" key="2">
    <source>
        <dbReference type="Proteomes" id="UP000004319"/>
    </source>
</evidence>
<dbReference type="EMBL" id="BABS01000279">
    <property type="protein sequence ID" value="GAA10454.1"/>
    <property type="molecule type" value="Genomic_DNA"/>
</dbReference>
<dbReference type="AlphaFoldDB" id="F7VJA9"/>
<dbReference type="InterPro" id="IPR014729">
    <property type="entry name" value="Rossmann-like_a/b/a_fold"/>
</dbReference>